<keyword evidence="2" id="KW-1185">Reference proteome</keyword>
<evidence type="ECO:0000313" key="2">
    <source>
        <dbReference type="Proteomes" id="UP000298061"/>
    </source>
</evidence>
<dbReference type="EMBL" id="SFCI01000084">
    <property type="protein sequence ID" value="TFY82715.1"/>
    <property type="molecule type" value="Genomic_DNA"/>
</dbReference>
<name>A0A4Z0A7J8_9AGAM</name>
<gene>
    <name evidence="1" type="ORF">EWM64_g1294</name>
</gene>
<sequence>MLMKDFVVEDGLVACDSAEAKEAKENIVFRIGRFGGHWGYDSWHLLNWSPVGEVLEIVSGTLIDPSTNARSGKTPQESVIVTVNEVGVAA</sequence>
<comment type="caution">
    <text evidence="1">The sequence shown here is derived from an EMBL/GenBank/DDBJ whole genome shotgun (WGS) entry which is preliminary data.</text>
</comment>
<protein>
    <submittedName>
        <fullName evidence="1">Uncharacterized protein</fullName>
    </submittedName>
</protein>
<evidence type="ECO:0000313" key="1">
    <source>
        <dbReference type="EMBL" id="TFY82715.1"/>
    </source>
</evidence>
<accession>A0A4Z0A7J8</accession>
<reference evidence="1 2" key="1">
    <citation type="submission" date="2019-02" db="EMBL/GenBank/DDBJ databases">
        <title>Genome sequencing of the rare red list fungi Hericium alpestre (H. flagellum).</title>
        <authorList>
            <person name="Buettner E."/>
            <person name="Kellner H."/>
        </authorList>
    </citation>
    <scope>NUCLEOTIDE SEQUENCE [LARGE SCALE GENOMIC DNA]</scope>
    <source>
        <strain evidence="1 2">DSM 108284</strain>
    </source>
</reference>
<proteinExistence type="predicted"/>
<dbReference type="AlphaFoldDB" id="A0A4Z0A7J8"/>
<dbReference type="Proteomes" id="UP000298061">
    <property type="component" value="Unassembled WGS sequence"/>
</dbReference>
<organism evidence="1 2">
    <name type="scientific">Hericium alpestre</name>
    <dbReference type="NCBI Taxonomy" id="135208"/>
    <lineage>
        <taxon>Eukaryota</taxon>
        <taxon>Fungi</taxon>
        <taxon>Dikarya</taxon>
        <taxon>Basidiomycota</taxon>
        <taxon>Agaricomycotina</taxon>
        <taxon>Agaricomycetes</taxon>
        <taxon>Russulales</taxon>
        <taxon>Hericiaceae</taxon>
        <taxon>Hericium</taxon>
    </lineage>
</organism>